<feature type="transmembrane region" description="Helical" evidence="11">
    <location>
        <begin position="52"/>
        <end position="70"/>
    </location>
</feature>
<evidence type="ECO:0000313" key="13">
    <source>
        <dbReference type="EMBL" id="GAA93999.1"/>
    </source>
</evidence>
<comment type="similarity">
    <text evidence="2 11">Belongs to the DHHC palmitoyltransferase family.</text>
</comment>
<keyword evidence="8" id="KW-0449">Lipoprotein</keyword>
<evidence type="ECO:0000256" key="6">
    <source>
        <dbReference type="ARBA" id="ARBA00023136"/>
    </source>
</evidence>
<dbReference type="InterPro" id="IPR039859">
    <property type="entry name" value="PFA4/ZDH16/20/ERF2-like"/>
</dbReference>
<evidence type="ECO:0000256" key="9">
    <source>
        <dbReference type="ARBA" id="ARBA00023315"/>
    </source>
</evidence>
<evidence type="ECO:0000256" key="11">
    <source>
        <dbReference type="RuleBase" id="RU079119"/>
    </source>
</evidence>
<dbReference type="HOGENOM" id="CLU_051554_0_0_1"/>
<comment type="catalytic activity">
    <reaction evidence="10 11">
        <text>L-cysteinyl-[protein] + hexadecanoyl-CoA = S-hexadecanoyl-L-cysteinyl-[protein] + CoA</text>
        <dbReference type="Rhea" id="RHEA:36683"/>
        <dbReference type="Rhea" id="RHEA-COMP:10131"/>
        <dbReference type="Rhea" id="RHEA-COMP:11032"/>
        <dbReference type="ChEBI" id="CHEBI:29950"/>
        <dbReference type="ChEBI" id="CHEBI:57287"/>
        <dbReference type="ChEBI" id="CHEBI:57379"/>
        <dbReference type="ChEBI" id="CHEBI:74151"/>
        <dbReference type="EC" id="2.3.1.225"/>
    </reaction>
</comment>
<keyword evidence="14" id="KW-1185">Reference proteome</keyword>
<evidence type="ECO:0000256" key="5">
    <source>
        <dbReference type="ARBA" id="ARBA00022989"/>
    </source>
</evidence>
<evidence type="ECO:0000313" key="14">
    <source>
        <dbReference type="Proteomes" id="UP000009131"/>
    </source>
</evidence>
<dbReference type="Proteomes" id="UP000009131">
    <property type="component" value="Unassembled WGS sequence"/>
</dbReference>
<proteinExistence type="inferred from homology"/>
<dbReference type="EC" id="2.3.1.225" evidence="11"/>
<comment type="caution">
    <text evidence="13">The sequence shown here is derived from an EMBL/GenBank/DDBJ whole genome shotgun (WGS) entry which is preliminary data.</text>
</comment>
<evidence type="ECO:0000259" key="12">
    <source>
        <dbReference type="Pfam" id="PF01529"/>
    </source>
</evidence>
<dbReference type="AlphaFoldDB" id="G7DTT9"/>
<feature type="transmembrane region" description="Helical" evidence="11">
    <location>
        <begin position="301"/>
        <end position="323"/>
    </location>
</feature>
<evidence type="ECO:0000256" key="2">
    <source>
        <dbReference type="ARBA" id="ARBA00008574"/>
    </source>
</evidence>
<keyword evidence="6 11" id="KW-0472">Membrane</keyword>
<dbReference type="GO" id="GO:0005794">
    <property type="term" value="C:Golgi apparatus"/>
    <property type="evidence" value="ECO:0007669"/>
    <property type="project" value="TreeGrafter"/>
</dbReference>
<dbReference type="EMBL" id="BABT02000026">
    <property type="protein sequence ID" value="GAA93999.1"/>
    <property type="molecule type" value="Genomic_DNA"/>
</dbReference>
<dbReference type="PANTHER" id="PTHR22883">
    <property type="entry name" value="ZINC FINGER DHHC DOMAIN CONTAINING PROTEIN"/>
    <property type="match status" value="1"/>
</dbReference>
<evidence type="ECO:0000256" key="10">
    <source>
        <dbReference type="ARBA" id="ARBA00048048"/>
    </source>
</evidence>
<evidence type="ECO:0000256" key="8">
    <source>
        <dbReference type="ARBA" id="ARBA00023288"/>
    </source>
</evidence>
<dbReference type="GO" id="GO:0019706">
    <property type="term" value="F:protein-cysteine S-palmitoyltransferase activity"/>
    <property type="evidence" value="ECO:0007669"/>
    <property type="project" value="UniProtKB-EC"/>
</dbReference>
<dbReference type="PROSITE" id="PS50216">
    <property type="entry name" value="DHHC"/>
    <property type="match status" value="1"/>
</dbReference>
<dbReference type="Pfam" id="PF01529">
    <property type="entry name" value="DHHC"/>
    <property type="match status" value="1"/>
</dbReference>
<keyword evidence="5 11" id="KW-1133">Transmembrane helix</keyword>
<feature type="transmembrane region" description="Helical" evidence="11">
    <location>
        <begin position="90"/>
        <end position="114"/>
    </location>
</feature>
<dbReference type="GO" id="GO:0005783">
    <property type="term" value="C:endoplasmic reticulum"/>
    <property type="evidence" value="ECO:0007669"/>
    <property type="project" value="TreeGrafter"/>
</dbReference>
<dbReference type="RefSeq" id="XP_014570279.1">
    <property type="nucleotide sequence ID" value="XM_014714793.1"/>
</dbReference>
<reference evidence="13 14" key="1">
    <citation type="journal article" date="2011" name="J. Gen. Appl. Microbiol.">
        <title>Draft genome sequencing of the enigmatic basidiomycete Mixia osmundae.</title>
        <authorList>
            <person name="Nishida H."/>
            <person name="Nagatsuka Y."/>
            <person name="Sugiyama J."/>
        </authorList>
    </citation>
    <scope>NUCLEOTIDE SEQUENCE [LARGE SCALE GENOMIC DNA]</scope>
    <source>
        <strain evidence="14">CBS 9802 / IAM 14324 / JCM 22182 / KY 12970</strain>
    </source>
</reference>
<accession>G7DTT9</accession>
<feature type="domain" description="Palmitoyltransferase DHHC" evidence="12">
    <location>
        <begin position="148"/>
        <end position="336"/>
    </location>
</feature>
<dbReference type="OMA" id="FFANCLT"/>
<dbReference type="InParanoid" id="G7DTT9"/>
<evidence type="ECO:0000256" key="1">
    <source>
        <dbReference type="ARBA" id="ARBA00004127"/>
    </source>
</evidence>
<organism evidence="13 14">
    <name type="scientific">Mixia osmundae (strain CBS 9802 / IAM 14324 / JCM 22182 / KY 12970)</name>
    <dbReference type="NCBI Taxonomy" id="764103"/>
    <lineage>
        <taxon>Eukaryota</taxon>
        <taxon>Fungi</taxon>
        <taxon>Dikarya</taxon>
        <taxon>Basidiomycota</taxon>
        <taxon>Pucciniomycotina</taxon>
        <taxon>Mixiomycetes</taxon>
        <taxon>Mixiales</taxon>
        <taxon>Mixiaceae</taxon>
        <taxon>Mixia</taxon>
    </lineage>
</organism>
<reference evidence="13 14" key="2">
    <citation type="journal article" date="2012" name="Open Biol.">
        <title>Characteristics of nucleosomes and linker DNA regions on the genome of the basidiomycete Mixia osmundae revealed by mono- and dinucleosome mapping.</title>
        <authorList>
            <person name="Nishida H."/>
            <person name="Kondo S."/>
            <person name="Matsumoto T."/>
            <person name="Suzuki Y."/>
            <person name="Yoshikawa H."/>
            <person name="Taylor T.D."/>
            <person name="Sugiyama J."/>
        </authorList>
    </citation>
    <scope>NUCLEOTIDE SEQUENCE [LARGE SCALE GENOMIC DNA]</scope>
    <source>
        <strain evidence="14">CBS 9802 / IAM 14324 / JCM 22182 / KY 12970</strain>
    </source>
</reference>
<gene>
    <name evidence="13" type="primary">Mo00646</name>
    <name evidence="13" type="ORF">E5Q_00646</name>
</gene>
<comment type="subcellular location">
    <subcellularLocation>
        <location evidence="1">Endomembrane system</location>
        <topology evidence="1">Multi-pass membrane protein</topology>
    </subcellularLocation>
</comment>
<comment type="domain">
    <text evidence="11">The DHHC domain is required for palmitoyltransferase activity.</text>
</comment>
<feature type="transmembrane region" description="Helical" evidence="11">
    <location>
        <begin position="194"/>
        <end position="217"/>
    </location>
</feature>
<dbReference type="STRING" id="764103.G7DTT9"/>
<sequence>MTALRTTSGRKIEPASHTQAALEIVGAAALPATLETTRKLPQINDGFRANRLLGRVIPPALFVFIIHGWRIVSLHATPYLYYTLQRPRSAVLYCVGFNVLLCAMMYNYLSVYLLPRDHSRPPRAVPDDVREKRVIFECDRQGEPTRCWQDACNGSWRPARARHCRDCKRCRLGFDHCCPWFGTCITSPASGKAFIHFCFFVQPLLTLALSVILPLTISQVSKVVELTWTTDSLGYELLAAEWWHHWYSWSGGPGFRWLIGLLLGYWHLDRIVEHQPDLALVVPRSAVASSDPHYLLSQPRVATLLIVTIAVFVQLVALALLIVGTQQIAQGVWTVEVQRARRWRRHGGNIDDRLRLWIPADGIHSDNRRHQGFIAAIEPDVRIYDRGPRENLTAILGERWWASWESSQDPCTSVTIAPAMLEGLWQAHLGKDR</sequence>
<dbReference type="eggNOG" id="ENOG502S387">
    <property type="taxonomic scope" value="Eukaryota"/>
</dbReference>
<name>G7DTT9_MIXOS</name>
<protein>
    <recommendedName>
        <fullName evidence="11">Palmitoyltransferase</fullName>
        <ecNumber evidence="11">2.3.1.225</ecNumber>
    </recommendedName>
</protein>
<keyword evidence="9 11" id="KW-0012">Acyltransferase</keyword>
<dbReference type="PANTHER" id="PTHR22883:SF301">
    <property type="entry name" value="PALMITOYLTRANSFERASE ZDHHC12"/>
    <property type="match status" value="1"/>
</dbReference>
<evidence type="ECO:0000256" key="7">
    <source>
        <dbReference type="ARBA" id="ARBA00023139"/>
    </source>
</evidence>
<dbReference type="OrthoDB" id="302728at2759"/>
<keyword evidence="4 11" id="KW-0812">Transmembrane</keyword>
<dbReference type="GO" id="GO:0006612">
    <property type="term" value="P:protein targeting to membrane"/>
    <property type="evidence" value="ECO:0007669"/>
    <property type="project" value="TreeGrafter"/>
</dbReference>
<evidence type="ECO:0000256" key="3">
    <source>
        <dbReference type="ARBA" id="ARBA00022679"/>
    </source>
</evidence>
<keyword evidence="3 11" id="KW-0808">Transferase</keyword>
<dbReference type="InterPro" id="IPR001594">
    <property type="entry name" value="Palmitoyltrfase_DHHC"/>
</dbReference>
<keyword evidence="7" id="KW-0564">Palmitate</keyword>
<evidence type="ECO:0000256" key="4">
    <source>
        <dbReference type="ARBA" id="ARBA00022692"/>
    </source>
</evidence>